<dbReference type="Gene3D" id="4.10.280.10">
    <property type="entry name" value="Helix-loop-helix DNA-binding domain"/>
    <property type="match status" value="1"/>
</dbReference>
<dbReference type="PANTHER" id="PTHR46772:SF8">
    <property type="entry name" value="TRANSCRIPTION FACTOR BHLH95"/>
    <property type="match status" value="1"/>
</dbReference>
<evidence type="ECO:0000313" key="7">
    <source>
        <dbReference type="Proteomes" id="UP001151287"/>
    </source>
</evidence>
<dbReference type="PROSITE" id="PS50888">
    <property type="entry name" value="BHLH"/>
    <property type="match status" value="1"/>
</dbReference>
<feature type="compositionally biased region" description="Basic residues" evidence="4">
    <location>
        <begin position="1"/>
        <end position="12"/>
    </location>
</feature>
<evidence type="ECO:0000256" key="1">
    <source>
        <dbReference type="ARBA" id="ARBA00005510"/>
    </source>
</evidence>
<gene>
    <name evidence="6" type="ORF">LUZ63_004821</name>
</gene>
<feature type="region of interest" description="Disordered" evidence="4">
    <location>
        <begin position="119"/>
        <end position="140"/>
    </location>
</feature>
<evidence type="ECO:0000313" key="6">
    <source>
        <dbReference type="EMBL" id="KAJ1696309.1"/>
    </source>
</evidence>
<name>A0A9Q0CLQ3_9POAL</name>
<dbReference type="OrthoDB" id="690068at2759"/>
<keyword evidence="3" id="KW-0804">Transcription</keyword>
<reference evidence="6" key="1">
    <citation type="journal article" date="2022" name="Cell">
        <title>Repeat-based holocentromeres influence genome architecture and karyotype evolution.</title>
        <authorList>
            <person name="Hofstatter P.G."/>
            <person name="Thangavel G."/>
            <person name="Lux T."/>
            <person name="Neumann P."/>
            <person name="Vondrak T."/>
            <person name="Novak P."/>
            <person name="Zhang M."/>
            <person name="Costa L."/>
            <person name="Castellani M."/>
            <person name="Scott A."/>
            <person name="Toegelov H."/>
            <person name="Fuchs J."/>
            <person name="Mata-Sucre Y."/>
            <person name="Dias Y."/>
            <person name="Vanzela A.L.L."/>
            <person name="Huettel B."/>
            <person name="Almeida C.C.S."/>
            <person name="Simkova H."/>
            <person name="Souza G."/>
            <person name="Pedrosa-Harand A."/>
            <person name="Macas J."/>
            <person name="Mayer K.F.X."/>
            <person name="Houben A."/>
            <person name="Marques A."/>
        </authorList>
    </citation>
    <scope>NUCLEOTIDE SEQUENCE</scope>
    <source>
        <strain evidence="6">RhyBre1mFocal</strain>
    </source>
</reference>
<dbReference type="InterPro" id="IPR036638">
    <property type="entry name" value="HLH_DNA-bd_sf"/>
</dbReference>
<evidence type="ECO:0000259" key="5">
    <source>
        <dbReference type="PROSITE" id="PS50888"/>
    </source>
</evidence>
<keyword evidence="2" id="KW-0805">Transcription regulation</keyword>
<dbReference type="GO" id="GO:0046983">
    <property type="term" value="F:protein dimerization activity"/>
    <property type="evidence" value="ECO:0007669"/>
    <property type="project" value="InterPro"/>
</dbReference>
<feature type="region of interest" description="Disordered" evidence="4">
    <location>
        <begin position="1"/>
        <end position="43"/>
    </location>
</feature>
<evidence type="ECO:0000256" key="4">
    <source>
        <dbReference type="SAM" id="MobiDB-lite"/>
    </source>
</evidence>
<dbReference type="SUPFAM" id="SSF47459">
    <property type="entry name" value="HLH, helix-loop-helix DNA-binding domain"/>
    <property type="match status" value="1"/>
</dbReference>
<organism evidence="6 7">
    <name type="scientific">Rhynchospora breviuscula</name>
    <dbReference type="NCBI Taxonomy" id="2022672"/>
    <lineage>
        <taxon>Eukaryota</taxon>
        <taxon>Viridiplantae</taxon>
        <taxon>Streptophyta</taxon>
        <taxon>Embryophyta</taxon>
        <taxon>Tracheophyta</taxon>
        <taxon>Spermatophyta</taxon>
        <taxon>Magnoliopsida</taxon>
        <taxon>Liliopsida</taxon>
        <taxon>Poales</taxon>
        <taxon>Cyperaceae</taxon>
        <taxon>Cyperoideae</taxon>
        <taxon>Rhynchosporeae</taxon>
        <taxon>Rhynchospora</taxon>
    </lineage>
</organism>
<sequence>MLMTTRGRKRRIAVTATGGRKRSIKEDGDGGRQKRTSLAKPSGALCFSEMEIGPIGGGKQDKSGNPEAARRNKMKDFYSALHTFLPHLPPKIGRAELAEETVNYIKVLEHRCQALEKRKRDLTESTNPYQNPPSGAASSPVSLEHYMSRNTFLADQRCKITFQPGVPKSAHQQCFTLQTSASPNVVLNVAGPDAHVSVCAPKTPELISATVYFLEKHGAEVLSVQVCSDMSRTMFVMHAHMSGFDDSMLAKERFELAKEELILWLGSSE</sequence>
<dbReference type="AlphaFoldDB" id="A0A9Q0CLQ3"/>
<dbReference type="GO" id="GO:0003700">
    <property type="term" value="F:DNA-binding transcription factor activity"/>
    <property type="evidence" value="ECO:0007669"/>
    <property type="project" value="InterPro"/>
</dbReference>
<comment type="caution">
    <text evidence="6">The sequence shown here is derived from an EMBL/GenBank/DDBJ whole genome shotgun (WGS) entry which is preliminary data.</text>
</comment>
<dbReference type="PANTHER" id="PTHR46772">
    <property type="entry name" value="BHLH DOMAIN-CONTAINING PROTEIN"/>
    <property type="match status" value="1"/>
</dbReference>
<dbReference type="GO" id="GO:0009960">
    <property type="term" value="P:endosperm development"/>
    <property type="evidence" value="ECO:0007669"/>
    <property type="project" value="InterPro"/>
</dbReference>
<comment type="similarity">
    <text evidence="1">Belongs to the bHLH protein family.</text>
</comment>
<dbReference type="Proteomes" id="UP001151287">
    <property type="component" value="Unassembled WGS sequence"/>
</dbReference>
<feature type="domain" description="BHLH" evidence="5">
    <location>
        <begin position="58"/>
        <end position="108"/>
    </location>
</feature>
<evidence type="ECO:0000256" key="2">
    <source>
        <dbReference type="ARBA" id="ARBA00023015"/>
    </source>
</evidence>
<dbReference type="EMBL" id="JAMQYH010000002">
    <property type="protein sequence ID" value="KAJ1696309.1"/>
    <property type="molecule type" value="Genomic_DNA"/>
</dbReference>
<dbReference type="InterPro" id="IPR044278">
    <property type="entry name" value="BHLH95-like"/>
</dbReference>
<keyword evidence="7" id="KW-1185">Reference proteome</keyword>
<dbReference type="InterPro" id="IPR011598">
    <property type="entry name" value="bHLH_dom"/>
</dbReference>
<proteinExistence type="inferred from homology"/>
<evidence type="ECO:0000256" key="3">
    <source>
        <dbReference type="ARBA" id="ARBA00023163"/>
    </source>
</evidence>
<accession>A0A9Q0CLQ3</accession>
<protein>
    <recommendedName>
        <fullName evidence="5">BHLH domain-containing protein</fullName>
    </recommendedName>
</protein>
<feature type="compositionally biased region" description="Polar residues" evidence="4">
    <location>
        <begin position="124"/>
        <end position="140"/>
    </location>
</feature>